<dbReference type="AlphaFoldDB" id="A0A9X2U4I1"/>
<proteinExistence type="predicted"/>
<evidence type="ECO:0000313" key="1">
    <source>
        <dbReference type="EMBL" id="MCS3866690.1"/>
    </source>
</evidence>
<gene>
    <name evidence="1" type="ORF">GGP82_003270</name>
</gene>
<evidence type="ECO:0000313" key="2">
    <source>
        <dbReference type="Proteomes" id="UP001155034"/>
    </source>
</evidence>
<accession>A0A9X2U4I1</accession>
<comment type="caution">
    <text evidence="1">The sequence shown here is derived from an EMBL/GenBank/DDBJ whole genome shotgun (WGS) entry which is preliminary data.</text>
</comment>
<name>A0A9X2U4I1_9BACT</name>
<protein>
    <submittedName>
        <fullName evidence="1">Uncharacterized protein</fullName>
    </submittedName>
</protein>
<dbReference type="Proteomes" id="UP001155034">
    <property type="component" value="Unassembled WGS sequence"/>
</dbReference>
<organism evidence="1 2">
    <name type="scientific">Salinibacter ruber</name>
    <dbReference type="NCBI Taxonomy" id="146919"/>
    <lineage>
        <taxon>Bacteria</taxon>
        <taxon>Pseudomonadati</taxon>
        <taxon>Rhodothermota</taxon>
        <taxon>Rhodothermia</taxon>
        <taxon>Rhodothermales</taxon>
        <taxon>Salinibacteraceae</taxon>
        <taxon>Salinibacter</taxon>
    </lineage>
</organism>
<reference evidence="1" key="1">
    <citation type="submission" date="2022-08" db="EMBL/GenBank/DDBJ databases">
        <title>Genomic Encyclopedia of Type Strains, Phase V (KMG-V): Genome sequencing to study the core and pangenomes of soil and plant-associated prokaryotes.</title>
        <authorList>
            <person name="Whitman W."/>
        </authorList>
    </citation>
    <scope>NUCLEOTIDE SEQUENCE</scope>
    <source>
        <strain evidence="1">SP2016B</strain>
    </source>
</reference>
<dbReference type="EMBL" id="JANTYZ010000018">
    <property type="protein sequence ID" value="MCS3866690.1"/>
    <property type="molecule type" value="Genomic_DNA"/>
</dbReference>
<sequence>MADICNCQVCNCQVCNCQVGFWQRQFLEELSKAVFSLRGRVNFTNLARFSPLHEQTFLAIWDRIHHFKKAFQ</sequence>